<name>A0A0E9V5K2_ANGAN</name>
<dbReference type="AlphaFoldDB" id="A0A0E9V5K2"/>
<organism evidence="1">
    <name type="scientific">Anguilla anguilla</name>
    <name type="common">European freshwater eel</name>
    <name type="synonym">Muraena anguilla</name>
    <dbReference type="NCBI Taxonomy" id="7936"/>
    <lineage>
        <taxon>Eukaryota</taxon>
        <taxon>Metazoa</taxon>
        <taxon>Chordata</taxon>
        <taxon>Craniata</taxon>
        <taxon>Vertebrata</taxon>
        <taxon>Euteleostomi</taxon>
        <taxon>Actinopterygii</taxon>
        <taxon>Neopterygii</taxon>
        <taxon>Teleostei</taxon>
        <taxon>Anguilliformes</taxon>
        <taxon>Anguillidae</taxon>
        <taxon>Anguilla</taxon>
    </lineage>
</organism>
<dbReference type="EMBL" id="GBXM01035852">
    <property type="protein sequence ID" value="JAH72725.1"/>
    <property type="molecule type" value="Transcribed_RNA"/>
</dbReference>
<evidence type="ECO:0000313" key="1">
    <source>
        <dbReference type="EMBL" id="JAH72725.1"/>
    </source>
</evidence>
<protein>
    <submittedName>
        <fullName evidence="1">Uncharacterized protein</fullName>
    </submittedName>
</protein>
<sequence length="42" mass="5351">MFRLPGNRVIVFLILKGFRYRELTHSFLFFLWYCSEWCLFWD</sequence>
<reference evidence="1" key="2">
    <citation type="journal article" date="2015" name="Fish Shellfish Immunol.">
        <title>Early steps in the European eel (Anguilla anguilla)-Vibrio vulnificus interaction in the gills: Role of the RtxA13 toxin.</title>
        <authorList>
            <person name="Callol A."/>
            <person name="Pajuelo D."/>
            <person name="Ebbesson L."/>
            <person name="Teles M."/>
            <person name="MacKenzie S."/>
            <person name="Amaro C."/>
        </authorList>
    </citation>
    <scope>NUCLEOTIDE SEQUENCE</scope>
</reference>
<reference evidence="1" key="1">
    <citation type="submission" date="2014-11" db="EMBL/GenBank/DDBJ databases">
        <authorList>
            <person name="Amaro Gonzalez C."/>
        </authorList>
    </citation>
    <scope>NUCLEOTIDE SEQUENCE</scope>
</reference>
<accession>A0A0E9V5K2</accession>
<proteinExistence type="predicted"/>